<dbReference type="EMBL" id="CP011451">
    <property type="protein sequence ID" value="AKH38581.1"/>
    <property type="molecule type" value="Genomic_DNA"/>
</dbReference>
<dbReference type="CDD" id="cd07824">
    <property type="entry name" value="SRPBCC_6"/>
    <property type="match status" value="1"/>
</dbReference>
<evidence type="ECO:0000313" key="4">
    <source>
        <dbReference type="Proteomes" id="UP000324176"/>
    </source>
</evidence>
<dbReference type="Pfam" id="PF10604">
    <property type="entry name" value="Polyketide_cyc2"/>
    <property type="match status" value="1"/>
</dbReference>
<dbReference type="SUPFAM" id="SSF55961">
    <property type="entry name" value="Bet v1-like"/>
    <property type="match status" value="1"/>
</dbReference>
<proteinExistence type="predicted"/>
<dbReference type="KEGG" id="nco:AAW31_13500"/>
<dbReference type="EMBL" id="VNHT01000004">
    <property type="protein sequence ID" value="TYP93053.1"/>
    <property type="molecule type" value="Genomic_DNA"/>
</dbReference>
<keyword evidence="3" id="KW-1185">Reference proteome</keyword>
<dbReference type="OrthoDB" id="5402478at2"/>
<evidence type="ECO:0000313" key="2">
    <source>
        <dbReference type="EMBL" id="TYP93053.1"/>
    </source>
</evidence>
<dbReference type="InterPro" id="IPR019587">
    <property type="entry name" value="Polyketide_cyclase/dehydratase"/>
</dbReference>
<dbReference type="Proteomes" id="UP000034156">
    <property type="component" value="Chromosome"/>
</dbReference>
<dbReference type="AlphaFoldDB" id="A0A0F7KGG8"/>
<accession>A0A0F7KGG8</accession>
<dbReference type="Proteomes" id="UP000324176">
    <property type="component" value="Unassembled WGS sequence"/>
</dbReference>
<reference evidence="2 4" key="3">
    <citation type="submission" date="2019-07" db="EMBL/GenBank/DDBJ databases">
        <title>Active sludge and wastewater microbial communities from Klosterneuburg, Austria.</title>
        <authorList>
            <person name="Wagner M."/>
        </authorList>
    </citation>
    <scope>NUCLEOTIDE SEQUENCE [LARGE SCALE GENOMIC DNA]</scope>
    <source>
        <strain evidence="2 4">Nm2</strain>
    </source>
</reference>
<dbReference type="PATRIC" id="fig|44574.3.peg.3284"/>
<dbReference type="RefSeq" id="WP_046850619.1">
    <property type="nucleotide sequence ID" value="NZ_CP011451.1"/>
</dbReference>
<dbReference type="Gene3D" id="3.30.530.20">
    <property type="match status" value="1"/>
</dbReference>
<evidence type="ECO:0000313" key="3">
    <source>
        <dbReference type="Proteomes" id="UP000034156"/>
    </source>
</evidence>
<reference evidence="3" key="1">
    <citation type="submission" date="2015-05" db="EMBL/GenBank/DDBJ databases">
        <title>Draft genome of Nitrosomonas communis strain Nm2.</title>
        <authorList>
            <person name="Kozlowski J.A."/>
            <person name="Kits K.D."/>
            <person name="Stein L.Y."/>
        </authorList>
    </citation>
    <scope>NUCLEOTIDE SEQUENCE [LARGE SCALE GENOMIC DNA]</scope>
    <source>
        <strain evidence="3">Nm2</strain>
    </source>
</reference>
<organism evidence="1 3">
    <name type="scientific">Nitrosomonas communis</name>
    <dbReference type="NCBI Taxonomy" id="44574"/>
    <lineage>
        <taxon>Bacteria</taxon>
        <taxon>Pseudomonadati</taxon>
        <taxon>Pseudomonadota</taxon>
        <taxon>Betaproteobacteria</taxon>
        <taxon>Nitrosomonadales</taxon>
        <taxon>Nitrosomonadaceae</taxon>
        <taxon>Nitrosomonas</taxon>
    </lineage>
</organism>
<reference evidence="1 3" key="2">
    <citation type="journal article" date="2016" name="Genome Announc.">
        <title>Genome Sequence of Nitrosomonas communis Strain Nm2, a Mesophilic Ammonia-Oxidizing Bacterium Isolated from Mediterranean Soil.</title>
        <authorList>
            <person name="Kozlowski J.A."/>
            <person name="Kits K.D."/>
            <person name="Stein L.Y."/>
        </authorList>
    </citation>
    <scope>NUCLEOTIDE SEQUENCE [LARGE SCALE GENOMIC DNA]</scope>
    <source>
        <strain evidence="1 3">Nm2</strain>
    </source>
</reference>
<dbReference type="InterPro" id="IPR023393">
    <property type="entry name" value="START-like_dom_sf"/>
</dbReference>
<protein>
    <submittedName>
        <fullName evidence="1">Polyketide cyclase</fullName>
    </submittedName>
</protein>
<sequence>MTKFQLVTEWRISASLAEVFEAITHCLDWPKWWLGSEKVEKLVTGDKNGVECVHRFIWKGRIPYRLVFDIRVTRIVPLKLIEGRANGEVIGTGRWNFFHEDGVTVVRYEWDVHLNRLWMNLVAPLALPLFRWNHHQVMQQGAKGLAHLLHSRLESVHTSIPSP</sequence>
<name>A0A0F7KGG8_9PROT</name>
<gene>
    <name evidence="1" type="ORF">AAW31_13500</name>
    <name evidence="2" type="ORF">BCL69_100454</name>
</gene>
<evidence type="ECO:0000313" key="1">
    <source>
        <dbReference type="EMBL" id="AKH38581.1"/>
    </source>
</evidence>